<dbReference type="PANTHER" id="PTHR34583">
    <property type="entry name" value="ANTIPORTER SUBUNIT MNHC2-RELATED"/>
    <property type="match status" value="1"/>
</dbReference>
<evidence type="ECO:0000256" key="7">
    <source>
        <dbReference type="SAM" id="Phobius"/>
    </source>
</evidence>
<comment type="caution">
    <text evidence="8">The sequence shown here is derived from an EMBL/GenBank/DDBJ whole genome shotgun (WGS) entry which is preliminary data.</text>
</comment>
<protein>
    <recommendedName>
        <fullName evidence="10">Na(+)/H(+) antiporter subunit C</fullName>
    </recommendedName>
</protein>
<dbReference type="Pfam" id="PF00420">
    <property type="entry name" value="Oxidored_q2"/>
    <property type="match status" value="1"/>
</dbReference>
<evidence type="ECO:0008006" key="10">
    <source>
        <dbReference type="Google" id="ProtNLM"/>
    </source>
</evidence>
<dbReference type="InterPro" id="IPR050601">
    <property type="entry name" value="CPA3_antiporter_subunitC"/>
</dbReference>
<sequence>MTAPLLPLAACGVLIAAGVTLLLERSLVRILVGVIVLGNGVNLLIVTVGGPAGNPPILGRFAPESMADPLPQAMVLTSIVITLGVSAFLLAMVHRSWQLTGSDGVQDDTEDRQVRLRARRGELSEGVRQLRAAYRRLILDQRAELARLDAARAERQALEETRRQELEPAEEKKVRLLGLREEDARRQRQQAAREKELRRRLRIRQREALKQMRTAIRAERERQALALDPELEGDED</sequence>
<evidence type="ECO:0000256" key="1">
    <source>
        <dbReference type="ARBA" id="ARBA00004651"/>
    </source>
</evidence>
<evidence type="ECO:0000256" key="4">
    <source>
        <dbReference type="ARBA" id="ARBA00022692"/>
    </source>
</evidence>
<dbReference type="InterPro" id="IPR039428">
    <property type="entry name" value="NUOK/Mnh_C1-like"/>
</dbReference>
<dbReference type="NCBIfam" id="NF005929">
    <property type="entry name" value="PRK07946.1"/>
    <property type="match status" value="1"/>
</dbReference>
<dbReference type="PANTHER" id="PTHR34583:SF2">
    <property type="entry name" value="ANTIPORTER SUBUNIT MNHC2-RELATED"/>
    <property type="match status" value="1"/>
</dbReference>
<feature type="transmembrane region" description="Helical" evidence="7">
    <location>
        <begin position="6"/>
        <end position="23"/>
    </location>
</feature>
<comment type="similarity">
    <text evidence="2">Belongs to the CPA3 antiporters (TC 2.A.63) subunit C family.</text>
</comment>
<proteinExistence type="inferred from homology"/>
<evidence type="ECO:0000313" key="9">
    <source>
        <dbReference type="Proteomes" id="UP000646523"/>
    </source>
</evidence>
<keyword evidence="9" id="KW-1185">Reference proteome</keyword>
<keyword evidence="3" id="KW-1003">Cell membrane</keyword>
<feature type="transmembrane region" description="Helical" evidence="7">
    <location>
        <begin position="73"/>
        <end position="93"/>
    </location>
</feature>
<evidence type="ECO:0000256" key="5">
    <source>
        <dbReference type="ARBA" id="ARBA00022989"/>
    </source>
</evidence>
<evidence type="ECO:0000313" key="8">
    <source>
        <dbReference type="EMBL" id="GGO64240.1"/>
    </source>
</evidence>
<accession>A0A918DG65</accession>
<evidence type="ECO:0000256" key="2">
    <source>
        <dbReference type="ARBA" id="ARBA00010388"/>
    </source>
</evidence>
<gene>
    <name evidence="8" type="ORF">GCM10012289_13200</name>
</gene>
<dbReference type="RefSeq" id="WP_189123044.1">
    <property type="nucleotide sequence ID" value="NZ_BMNH01000002.1"/>
</dbReference>
<dbReference type="Proteomes" id="UP000646523">
    <property type="component" value="Unassembled WGS sequence"/>
</dbReference>
<comment type="subcellular location">
    <subcellularLocation>
        <location evidence="1">Cell membrane</location>
        <topology evidence="1">Multi-pass membrane protein</topology>
    </subcellularLocation>
</comment>
<reference evidence="8" key="2">
    <citation type="submission" date="2020-09" db="EMBL/GenBank/DDBJ databases">
        <authorList>
            <person name="Sun Q."/>
            <person name="Zhou Y."/>
        </authorList>
    </citation>
    <scope>NUCLEOTIDE SEQUENCE</scope>
    <source>
        <strain evidence="8">CGMCC 4.7368</strain>
    </source>
</reference>
<feature type="transmembrane region" description="Helical" evidence="7">
    <location>
        <begin position="30"/>
        <end position="53"/>
    </location>
</feature>
<dbReference type="EMBL" id="BMNH01000002">
    <property type="protein sequence ID" value="GGO64240.1"/>
    <property type="molecule type" value="Genomic_DNA"/>
</dbReference>
<keyword evidence="6 7" id="KW-0472">Membrane</keyword>
<evidence type="ECO:0000256" key="3">
    <source>
        <dbReference type="ARBA" id="ARBA00022475"/>
    </source>
</evidence>
<evidence type="ECO:0000256" key="6">
    <source>
        <dbReference type="ARBA" id="ARBA00023136"/>
    </source>
</evidence>
<keyword evidence="4 7" id="KW-0812">Transmembrane</keyword>
<name>A0A918DG65_9ACTN</name>
<dbReference type="Gene3D" id="1.10.287.3510">
    <property type="match status" value="1"/>
</dbReference>
<dbReference type="GO" id="GO:0005886">
    <property type="term" value="C:plasma membrane"/>
    <property type="evidence" value="ECO:0007669"/>
    <property type="project" value="UniProtKB-SubCell"/>
</dbReference>
<dbReference type="AlphaFoldDB" id="A0A918DG65"/>
<organism evidence="8 9">
    <name type="scientific">Nonomuraea cavernae</name>
    <dbReference type="NCBI Taxonomy" id="2045107"/>
    <lineage>
        <taxon>Bacteria</taxon>
        <taxon>Bacillati</taxon>
        <taxon>Actinomycetota</taxon>
        <taxon>Actinomycetes</taxon>
        <taxon>Streptosporangiales</taxon>
        <taxon>Streptosporangiaceae</taxon>
        <taxon>Nonomuraea</taxon>
    </lineage>
</organism>
<reference evidence="8" key="1">
    <citation type="journal article" date="2014" name="Int. J. Syst. Evol. Microbiol.">
        <title>Complete genome sequence of Corynebacterium casei LMG S-19264T (=DSM 44701T), isolated from a smear-ripened cheese.</title>
        <authorList>
            <consortium name="US DOE Joint Genome Institute (JGI-PGF)"/>
            <person name="Walter F."/>
            <person name="Albersmeier A."/>
            <person name="Kalinowski J."/>
            <person name="Ruckert C."/>
        </authorList>
    </citation>
    <scope>NUCLEOTIDE SEQUENCE</scope>
    <source>
        <strain evidence="8">CGMCC 4.7368</strain>
    </source>
</reference>
<keyword evidence="5 7" id="KW-1133">Transmembrane helix</keyword>